<feature type="region of interest" description="Disordered" evidence="1">
    <location>
        <begin position="349"/>
        <end position="369"/>
    </location>
</feature>
<comment type="caution">
    <text evidence="2">The sequence shown here is derived from an EMBL/GenBank/DDBJ whole genome shotgun (WGS) entry which is preliminary data.</text>
</comment>
<name>A0A9P5PDW8_9AGAR</name>
<reference evidence="2" key="1">
    <citation type="submission" date="2020-11" db="EMBL/GenBank/DDBJ databases">
        <authorList>
            <consortium name="DOE Joint Genome Institute"/>
            <person name="Ahrendt S."/>
            <person name="Riley R."/>
            <person name="Andreopoulos W."/>
            <person name="Labutti K."/>
            <person name="Pangilinan J."/>
            <person name="Ruiz-Duenas F.J."/>
            <person name="Barrasa J.M."/>
            <person name="Sanchez-Garcia M."/>
            <person name="Camarero S."/>
            <person name="Miyauchi S."/>
            <person name="Serrano A."/>
            <person name="Linde D."/>
            <person name="Babiker R."/>
            <person name="Drula E."/>
            <person name="Ayuso-Fernandez I."/>
            <person name="Pacheco R."/>
            <person name="Padilla G."/>
            <person name="Ferreira P."/>
            <person name="Barriuso J."/>
            <person name="Kellner H."/>
            <person name="Castanera R."/>
            <person name="Alfaro M."/>
            <person name="Ramirez L."/>
            <person name="Pisabarro A.G."/>
            <person name="Kuo A."/>
            <person name="Tritt A."/>
            <person name="Lipzen A."/>
            <person name="He G."/>
            <person name="Yan M."/>
            <person name="Ng V."/>
            <person name="Cullen D."/>
            <person name="Martin F."/>
            <person name="Rosso M.-N."/>
            <person name="Henrissat B."/>
            <person name="Hibbett D."/>
            <person name="Martinez A.T."/>
            <person name="Grigoriev I.V."/>
        </authorList>
    </citation>
    <scope>NUCLEOTIDE SEQUENCE</scope>
    <source>
        <strain evidence="2">AH 40177</strain>
    </source>
</reference>
<dbReference type="AlphaFoldDB" id="A0A9P5PDW8"/>
<keyword evidence="3" id="KW-1185">Reference proteome</keyword>
<sequence>MKFLDIEPQVDSDDDFSEDEGNRFEHGSFENTAEGNNDELLPLRYLYLRPADWSLWRVKCTEYFVLYELLRHALSEELRAAFFNPRDVGYLYLEAQFSKRGPHSLQQILRGFSDIRITPVAETDIWKCLMIPTTSGDQVMVEGQWVKINRGVYRGDVGVVVNHYNDQDSATGVEVMVVPRLDLSPAPSSSHKHKRISSRPPQLFDPRDCDPTILEMNPFKSYRFEHGLQISKLKVWTIDQSAASPFTKLESLLLPAPQGFVQRLGGNVSLSRAESRDKWENQEFQGNSHTTAYRSMPALFATARNASFIQEDSVGGQDHRANIWCIIELICPAVSPTFFTWSSNPPDPSFHSVERRSHGSRPSKSGGRYTHRVRPGVLGLSAYEAWSIAAEFEKMFFAHGIALAHAPAEKFHGFSRGLVSFHLEPASGLTSVACKSPAVARKHAAIRQRRTLASKLWWAQRSNKPVKVAYVLIGPELLPGESQRTWTSGYDGQVYYLGVPLPYRDVEDARKYLENTLRVAPPIIAANVVVQSVKKVKNYRVRMNMWGAALKYEIEQHCRVRQQPKEMNHFGNRQYPSQEERVAYLRCFFANNSSPSPLGYQSIASALDMDVDRVENRRAEVRLESERAASGESSVLQHQQSDVCLVSDHQRYSSHSQGGIVDSSSCWKEEKRTAVLPPLSAVREVSPIEPLPFVVEPQPLWNIGDYNLRPIEWRMIDRNHSATVASSCKFEKCNDERVQGADVHRYH</sequence>
<evidence type="ECO:0000256" key="1">
    <source>
        <dbReference type="SAM" id="MobiDB-lite"/>
    </source>
</evidence>
<gene>
    <name evidence="2" type="ORF">BDP27DRAFT_1369122</name>
</gene>
<feature type="region of interest" description="Disordered" evidence="1">
    <location>
        <begin position="1"/>
        <end position="31"/>
    </location>
</feature>
<protein>
    <submittedName>
        <fullName evidence="2">Uncharacterized protein</fullName>
    </submittedName>
</protein>
<dbReference type="Proteomes" id="UP000772434">
    <property type="component" value="Unassembled WGS sequence"/>
</dbReference>
<proteinExistence type="predicted"/>
<feature type="compositionally biased region" description="Acidic residues" evidence="1">
    <location>
        <begin position="8"/>
        <end position="19"/>
    </location>
</feature>
<evidence type="ECO:0000313" key="3">
    <source>
        <dbReference type="Proteomes" id="UP000772434"/>
    </source>
</evidence>
<organism evidence="2 3">
    <name type="scientific">Rhodocollybia butyracea</name>
    <dbReference type="NCBI Taxonomy" id="206335"/>
    <lineage>
        <taxon>Eukaryota</taxon>
        <taxon>Fungi</taxon>
        <taxon>Dikarya</taxon>
        <taxon>Basidiomycota</taxon>
        <taxon>Agaricomycotina</taxon>
        <taxon>Agaricomycetes</taxon>
        <taxon>Agaricomycetidae</taxon>
        <taxon>Agaricales</taxon>
        <taxon>Marasmiineae</taxon>
        <taxon>Omphalotaceae</taxon>
        <taxon>Rhodocollybia</taxon>
    </lineage>
</organism>
<evidence type="ECO:0000313" key="2">
    <source>
        <dbReference type="EMBL" id="KAF9062078.1"/>
    </source>
</evidence>
<accession>A0A9P5PDW8</accession>
<dbReference type="EMBL" id="JADNRY010000182">
    <property type="protein sequence ID" value="KAF9062078.1"/>
    <property type="molecule type" value="Genomic_DNA"/>
</dbReference>